<dbReference type="Proteomes" id="UP000663879">
    <property type="component" value="Unassembled WGS sequence"/>
</dbReference>
<evidence type="ECO:0000313" key="1">
    <source>
        <dbReference type="EMBL" id="CAF1055755.1"/>
    </source>
</evidence>
<dbReference type="OrthoDB" id="416119at2759"/>
<gene>
    <name evidence="1" type="ORF">OXX778_LOCUS19044</name>
</gene>
<keyword evidence="2" id="KW-1185">Reference proteome</keyword>
<accession>A0A814KXZ9</accession>
<reference evidence="1" key="1">
    <citation type="submission" date="2021-02" db="EMBL/GenBank/DDBJ databases">
        <authorList>
            <person name="Nowell W R."/>
        </authorList>
    </citation>
    <scope>NUCLEOTIDE SEQUENCE</scope>
    <source>
        <strain evidence="1">Ploen Becks lab</strain>
    </source>
</reference>
<comment type="caution">
    <text evidence="1">The sequence shown here is derived from an EMBL/GenBank/DDBJ whole genome shotgun (WGS) entry which is preliminary data.</text>
</comment>
<protein>
    <submittedName>
        <fullName evidence="1">Uncharacterized protein</fullName>
    </submittedName>
</protein>
<name>A0A814KXZ9_9BILA</name>
<evidence type="ECO:0000313" key="2">
    <source>
        <dbReference type="Proteomes" id="UP000663879"/>
    </source>
</evidence>
<dbReference type="EMBL" id="CAJNOC010005565">
    <property type="protein sequence ID" value="CAF1055755.1"/>
    <property type="molecule type" value="Genomic_DNA"/>
</dbReference>
<sequence length="112" mass="13036">MMFNIISIEELMLRIKQNKNIKGYKIYGLEEKEIKLTAYADADDIVGYLNDKLSIELFFQEFDEWGEISGGRINREKTVIVDVINLDPIEDIKVLEVLFKKKGMSSKTLKMQ</sequence>
<organism evidence="1 2">
    <name type="scientific">Brachionus calyciflorus</name>
    <dbReference type="NCBI Taxonomy" id="104777"/>
    <lineage>
        <taxon>Eukaryota</taxon>
        <taxon>Metazoa</taxon>
        <taxon>Spiralia</taxon>
        <taxon>Gnathifera</taxon>
        <taxon>Rotifera</taxon>
        <taxon>Eurotatoria</taxon>
        <taxon>Monogononta</taxon>
        <taxon>Pseudotrocha</taxon>
        <taxon>Ploima</taxon>
        <taxon>Brachionidae</taxon>
        <taxon>Brachionus</taxon>
    </lineage>
</organism>
<proteinExistence type="predicted"/>
<dbReference type="AlphaFoldDB" id="A0A814KXZ9"/>